<sequence>MRDSARPEHEIEIPQSFRELPRWWSNGTEWLDSLPGRIADKCADWRLRPGGSALHGSNAIALPVTRDGVLLLLRLTPPHSSFQLEIDALRFWDGRGTVLLFEHDSDAGAMLLE</sequence>
<name>A0ABY2I8X4_9MICO</name>
<dbReference type="Proteomes" id="UP000298252">
    <property type="component" value="Unassembled WGS sequence"/>
</dbReference>
<evidence type="ECO:0000313" key="1">
    <source>
        <dbReference type="EMBL" id="TFB81870.1"/>
    </source>
</evidence>
<evidence type="ECO:0000313" key="2">
    <source>
        <dbReference type="Proteomes" id="UP000298252"/>
    </source>
</evidence>
<organism evidence="1 2">
    <name type="scientific">Cryobacterium flavum</name>
    <dbReference type="NCBI Taxonomy" id="1424659"/>
    <lineage>
        <taxon>Bacteria</taxon>
        <taxon>Bacillati</taxon>
        <taxon>Actinomycetota</taxon>
        <taxon>Actinomycetes</taxon>
        <taxon>Micrococcales</taxon>
        <taxon>Microbacteriaceae</taxon>
        <taxon>Cryobacterium</taxon>
    </lineage>
</organism>
<protein>
    <submittedName>
        <fullName evidence="1">Uncharacterized protein</fullName>
    </submittedName>
</protein>
<keyword evidence="2" id="KW-1185">Reference proteome</keyword>
<reference evidence="1 2" key="1">
    <citation type="submission" date="2019-03" db="EMBL/GenBank/DDBJ databases">
        <title>Genomics of glacier-inhabiting Cryobacterium strains.</title>
        <authorList>
            <person name="Liu Q."/>
            <person name="Xin Y.-H."/>
        </authorList>
    </citation>
    <scope>NUCLEOTIDE SEQUENCE [LARGE SCALE GENOMIC DNA]</scope>
    <source>
        <strain evidence="1 2">Hh8</strain>
    </source>
</reference>
<dbReference type="EMBL" id="SOFD01000004">
    <property type="protein sequence ID" value="TFB81870.1"/>
    <property type="molecule type" value="Genomic_DNA"/>
</dbReference>
<comment type="caution">
    <text evidence="1">The sequence shown here is derived from an EMBL/GenBank/DDBJ whole genome shotgun (WGS) entry which is preliminary data.</text>
</comment>
<gene>
    <name evidence="1" type="ORF">E3O21_01515</name>
</gene>
<accession>A0ABY2I8X4</accession>
<proteinExistence type="predicted"/>